<dbReference type="PANTHER" id="PTHR35891">
    <property type="entry name" value="THIOL:DISULFIDE INTERCHANGE PROTEIN DSBA"/>
    <property type="match status" value="1"/>
</dbReference>
<evidence type="ECO:0000256" key="5">
    <source>
        <dbReference type="ARBA" id="ARBA00023284"/>
    </source>
</evidence>
<name>A0ABN3KUT0_STRLO</name>
<dbReference type="SUPFAM" id="SSF52833">
    <property type="entry name" value="Thioredoxin-like"/>
    <property type="match status" value="1"/>
</dbReference>
<keyword evidence="3" id="KW-0732">Signal</keyword>
<dbReference type="InterPro" id="IPR001853">
    <property type="entry name" value="DSBA-like_thioredoxin_dom"/>
</dbReference>
<evidence type="ECO:0000259" key="6">
    <source>
        <dbReference type="Pfam" id="PF01323"/>
    </source>
</evidence>
<evidence type="ECO:0000256" key="2">
    <source>
        <dbReference type="ARBA" id="ARBA00013831"/>
    </source>
</evidence>
<dbReference type="InterPro" id="IPR023205">
    <property type="entry name" value="DsbA/DsbL"/>
</dbReference>
<dbReference type="Pfam" id="PF01323">
    <property type="entry name" value="DSBA"/>
    <property type="match status" value="1"/>
</dbReference>
<evidence type="ECO:0000256" key="4">
    <source>
        <dbReference type="ARBA" id="ARBA00023157"/>
    </source>
</evidence>
<feature type="domain" description="DSBA-like thioredoxin" evidence="6">
    <location>
        <begin position="98"/>
        <end position="208"/>
    </location>
</feature>
<dbReference type="CDD" id="cd03019">
    <property type="entry name" value="DsbA_DsbA"/>
    <property type="match status" value="1"/>
</dbReference>
<proteinExistence type="inferred from homology"/>
<sequence length="226" mass="25349">MRVSAAYAETQSAKVSAMKQKIMRLFALSTVLTCLLGAASGEPKEGTEYFRLKHPVSGVPAREVAELFWYDCPHSYELEKPLEDWAARQSPPVKVVRIPATWEDQPDMVAYARLFYTLDRLGLAEKEAIPVFQAVRDEGKDLTTERNVVRWAVRQGLDVAAVRHAYTSKEVDDAVKAAPALRERYQVNEMPTVVVAGRYRTTPMLLGSAAKTISVLDHLYRTAARH</sequence>
<dbReference type="PIRSF" id="PIRSF001488">
    <property type="entry name" value="Tdi_protein"/>
    <property type="match status" value="1"/>
</dbReference>
<dbReference type="InterPro" id="IPR036249">
    <property type="entry name" value="Thioredoxin-like_sf"/>
</dbReference>
<dbReference type="EMBL" id="BAAASG010000001">
    <property type="protein sequence ID" value="GAA2470310.1"/>
    <property type="molecule type" value="Genomic_DNA"/>
</dbReference>
<dbReference type="PANTHER" id="PTHR35891:SF3">
    <property type="entry name" value="THIOL:DISULFIDE INTERCHANGE PROTEIN DSBL"/>
    <property type="match status" value="1"/>
</dbReference>
<dbReference type="Gene3D" id="3.40.30.10">
    <property type="entry name" value="Glutaredoxin"/>
    <property type="match status" value="2"/>
</dbReference>
<organism evidence="7 8">
    <name type="scientific">Streptomyces longisporus</name>
    <dbReference type="NCBI Taxonomy" id="1948"/>
    <lineage>
        <taxon>Bacteria</taxon>
        <taxon>Bacillati</taxon>
        <taxon>Actinomycetota</taxon>
        <taxon>Actinomycetes</taxon>
        <taxon>Kitasatosporales</taxon>
        <taxon>Streptomycetaceae</taxon>
        <taxon>Streptomyces</taxon>
    </lineage>
</organism>
<gene>
    <name evidence="7" type="ORF">GCM10010276_00400</name>
</gene>
<comment type="caution">
    <text evidence="7">The sequence shown here is derived from an EMBL/GenBank/DDBJ whole genome shotgun (WGS) entry which is preliminary data.</text>
</comment>
<evidence type="ECO:0000313" key="8">
    <source>
        <dbReference type="Proteomes" id="UP001501777"/>
    </source>
</evidence>
<reference evidence="7 8" key="1">
    <citation type="journal article" date="2019" name="Int. J. Syst. Evol. Microbiol.">
        <title>The Global Catalogue of Microorganisms (GCM) 10K type strain sequencing project: providing services to taxonomists for standard genome sequencing and annotation.</title>
        <authorList>
            <consortium name="The Broad Institute Genomics Platform"/>
            <consortium name="The Broad Institute Genome Sequencing Center for Infectious Disease"/>
            <person name="Wu L."/>
            <person name="Ma J."/>
        </authorList>
    </citation>
    <scope>NUCLEOTIDE SEQUENCE [LARGE SCALE GENOMIC DNA]</scope>
    <source>
        <strain evidence="7 8">JCM 4395</strain>
    </source>
</reference>
<evidence type="ECO:0000256" key="1">
    <source>
        <dbReference type="ARBA" id="ARBA00005791"/>
    </source>
</evidence>
<protein>
    <recommendedName>
        <fullName evidence="2">Thiol:disulfide interchange protein DsbA</fullName>
    </recommendedName>
</protein>
<keyword evidence="4" id="KW-1015">Disulfide bond</keyword>
<dbReference type="Proteomes" id="UP001501777">
    <property type="component" value="Unassembled WGS sequence"/>
</dbReference>
<comment type="similarity">
    <text evidence="1">Belongs to the thioredoxin family. DsbA subfamily.</text>
</comment>
<keyword evidence="5" id="KW-0676">Redox-active center</keyword>
<dbReference type="InterPro" id="IPR050824">
    <property type="entry name" value="Thiol_disulfide_DsbA"/>
</dbReference>
<evidence type="ECO:0000313" key="7">
    <source>
        <dbReference type="EMBL" id="GAA2470310.1"/>
    </source>
</evidence>
<keyword evidence="8" id="KW-1185">Reference proteome</keyword>
<evidence type="ECO:0000256" key="3">
    <source>
        <dbReference type="ARBA" id="ARBA00022729"/>
    </source>
</evidence>
<accession>A0ABN3KUT0</accession>